<reference evidence="2 3" key="1">
    <citation type="journal article" date="2015" name="Nature">
        <title>rRNA introns, odd ribosomes, and small enigmatic genomes across a large radiation of phyla.</title>
        <authorList>
            <person name="Brown C.T."/>
            <person name="Hug L.A."/>
            <person name="Thomas B.C."/>
            <person name="Sharon I."/>
            <person name="Castelle C.J."/>
            <person name="Singh A."/>
            <person name="Wilkins M.J."/>
            <person name="Williams K.H."/>
            <person name="Banfield J.F."/>
        </authorList>
    </citation>
    <scope>NUCLEOTIDE SEQUENCE [LARGE SCALE GENOMIC DNA]</scope>
</reference>
<gene>
    <name evidence="2" type="ORF">UT18_C0003G0040</name>
</gene>
<dbReference type="PANTHER" id="PTHR30319">
    <property type="entry name" value="PHENYLACETIC ACID REGULATOR-RELATED TRANSCRIPTIONAL REPRESSOR"/>
    <property type="match status" value="1"/>
</dbReference>
<proteinExistence type="predicted"/>
<name>A0A0G0Q0J5_UNCC2</name>
<sequence>MEIVFTLFGGGLYNRGVRNKPQKSLIDYILSSLIPFTKENLVLATNPRKFFWEIDRIQREYSTSKETVHSTISRAKREGYLKEVELNQQKTFSLTPKGKLKIAEYLSAENSKAWDGKWRILLFDIPEKDRYKRDVLRHKIKELGFKQHQLSAWICPFDYTEELEYLVNKLDLEQHVQYFIGDSIKGEDDLRKKFSLH</sequence>
<feature type="domain" description="Transcriptional repressor PaaX-like central Cas2-like" evidence="1">
    <location>
        <begin position="112"/>
        <end position="189"/>
    </location>
</feature>
<comment type="caution">
    <text evidence="2">The sequence shown here is derived from an EMBL/GenBank/DDBJ whole genome shotgun (WGS) entry which is preliminary data.</text>
</comment>
<dbReference type="EMBL" id="LBVV01000003">
    <property type="protein sequence ID" value="KKQ95181.1"/>
    <property type="molecule type" value="Genomic_DNA"/>
</dbReference>
<dbReference type="PANTHER" id="PTHR30319:SF1">
    <property type="entry name" value="TRANSCRIPTIONAL REPRESSOR PAAX"/>
    <property type="match status" value="1"/>
</dbReference>
<evidence type="ECO:0000313" key="3">
    <source>
        <dbReference type="Proteomes" id="UP000034207"/>
    </source>
</evidence>
<dbReference type="STRING" id="1618345.UT18_C0003G0040"/>
<dbReference type="Gene3D" id="3.30.70.2650">
    <property type="match status" value="1"/>
</dbReference>
<organism evidence="2 3">
    <name type="scientific">candidate division CPR2 bacterium GW2011_GWC2_39_10</name>
    <dbReference type="NCBI Taxonomy" id="1618345"/>
    <lineage>
        <taxon>Bacteria</taxon>
        <taxon>Bacteria division CPR2</taxon>
    </lineage>
</organism>
<evidence type="ECO:0000259" key="1">
    <source>
        <dbReference type="Pfam" id="PF20803"/>
    </source>
</evidence>
<dbReference type="Proteomes" id="UP000034207">
    <property type="component" value="Unassembled WGS sequence"/>
</dbReference>
<dbReference type="InterPro" id="IPR048846">
    <property type="entry name" value="PaaX-like_central"/>
</dbReference>
<dbReference type="AlphaFoldDB" id="A0A0G0Q0J5"/>
<evidence type="ECO:0000313" key="2">
    <source>
        <dbReference type="EMBL" id="KKQ95181.1"/>
    </source>
</evidence>
<accession>A0A0G0Q0J5</accession>
<dbReference type="Pfam" id="PF20803">
    <property type="entry name" value="PaaX_M"/>
    <property type="match status" value="1"/>
</dbReference>
<protein>
    <recommendedName>
        <fullName evidence="1">Transcriptional repressor PaaX-like central Cas2-like domain-containing protein</fullName>
    </recommendedName>
</protein>
<dbReference type="GO" id="GO:0006351">
    <property type="term" value="P:DNA-templated transcription"/>
    <property type="evidence" value="ECO:0007669"/>
    <property type="project" value="TreeGrafter"/>
</dbReference>